<feature type="region of interest" description="Disordered" evidence="1">
    <location>
        <begin position="1"/>
        <end position="58"/>
    </location>
</feature>
<reference evidence="2 3" key="1">
    <citation type="submission" date="2017-09" db="EMBL/GenBank/DDBJ databases">
        <title>WGS assembly of Aquilegia coerulea Goldsmith.</title>
        <authorList>
            <person name="Hodges S."/>
            <person name="Kramer E."/>
            <person name="Nordborg M."/>
            <person name="Tomkins J."/>
            <person name="Borevitz J."/>
            <person name="Derieg N."/>
            <person name="Yan J."/>
            <person name="Mihaltcheva S."/>
            <person name="Hayes R.D."/>
            <person name="Rokhsar D."/>
        </authorList>
    </citation>
    <scope>NUCLEOTIDE SEQUENCE [LARGE SCALE GENOMIC DNA]</scope>
    <source>
        <strain evidence="3">cv. Goldsmith</strain>
    </source>
</reference>
<organism evidence="2 3">
    <name type="scientific">Aquilegia coerulea</name>
    <name type="common">Rocky mountain columbine</name>
    <dbReference type="NCBI Taxonomy" id="218851"/>
    <lineage>
        <taxon>Eukaryota</taxon>
        <taxon>Viridiplantae</taxon>
        <taxon>Streptophyta</taxon>
        <taxon>Embryophyta</taxon>
        <taxon>Tracheophyta</taxon>
        <taxon>Spermatophyta</taxon>
        <taxon>Magnoliopsida</taxon>
        <taxon>Ranunculales</taxon>
        <taxon>Ranunculaceae</taxon>
        <taxon>Thalictroideae</taxon>
        <taxon>Aquilegia</taxon>
    </lineage>
</organism>
<accession>A0A2G5C0R5</accession>
<feature type="compositionally biased region" description="Polar residues" evidence="1">
    <location>
        <begin position="9"/>
        <end position="20"/>
    </location>
</feature>
<gene>
    <name evidence="2" type="ORF">AQUCO_18600001v1</name>
</gene>
<dbReference type="Proteomes" id="UP000230069">
    <property type="component" value="Unassembled WGS sequence"/>
</dbReference>
<feature type="compositionally biased region" description="Polar residues" evidence="1">
    <location>
        <begin position="146"/>
        <end position="156"/>
    </location>
</feature>
<protein>
    <submittedName>
        <fullName evidence="2">Uncharacterized protein</fullName>
    </submittedName>
</protein>
<feature type="compositionally biased region" description="Basic and acidic residues" evidence="1">
    <location>
        <begin position="93"/>
        <end position="106"/>
    </location>
</feature>
<sequence length="274" mass="30138">MEEERRSQTLESEVAEQTCNKDALISSRNEPEVSGQLLDGGNEGDVGPEVSGLLDVGNEGFVGPEVSGLLLDDKVQNMESDNLSIPDLPTLEARPHTSGKRDCHRLSREVNALKKSGVSKVLDTCTTRRYTRTMEREKASLEPVSETESSLDQASTAKIIRQEPRTRKRKQVENISNPDAPTLSTSRSKVPRVVREVEAIKKSKGASLTPDINLCTTGPRTRSMESKKASLEMLAEMTESRTRKRKEVEEHDAPRSSTSGSKAPKAKNTSPHNT</sequence>
<dbReference type="InParanoid" id="A0A2G5C0R5"/>
<dbReference type="AlphaFoldDB" id="A0A2G5C0R5"/>
<feature type="region of interest" description="Disordered" evidence="1">
    <location>
        <begin position="134"/>
        <end position="274"/>
    </location>
</feature>
<keyword evidence="3" id="KW-1185">Reference proteome</keyword>
<proteinExistence type="predicted"/>
<feature type="compositionally biased region" description="Polar residues" evidence="1">
    <location>
        <begin position="173"/>
        <end position="188"/>
    </location>
</feature>
<dbReference type="EMBL" id="KZ305174">
    <property type="protein sequence ID" value="PIA24854.1"/>
    <property type="molecule type" value="Genomic_DNA"/>
</dbReference>
<feature type="compositionally biased region" description="Polar residues" evidence="1">
    <location>
        <begin position="255"/>
        <end position="274"/>
    </location>
</feature>
<evidence type="ECO:0000256" key="1">
    <source>
        <dbReference type="SAM" id="MobiDB-lite"/>
    </source>
</evidence>
<feature type="region of interest" description="Disordered" evidence="1">
    <location>
        <begin position="80"/>
        <end position="106"/>
    </location>
</feature>
<evidence type="ECO:0000313" key="3">
    <source>
        <dbReference type="Proteomes" id="UP000230069"/>
    </source>
</evidence>
<evidence type="ECO:0000313" key="2">
    <source>
        <dbReference type="EMBL" id="PIA24854.1"/>
    </source>
</evidence>
<feature type="compositionally biased region" description="Basic and acidic residues" evidence="1">
    <location>
        <begin position="238"/>
        <end position="254"/>
    </location>
</feature>
<name>A0A2G5C0R5_AQUCA</name>